<evidence type="ECO:0008006" key="7">
    <source>
        <dbReference type="Google" id="ProtNLM"/>
    </source>
</evidence>
<keyword evidence="4" id="KW-0812">Transmembrane</keyword>
<dbReference type="EMBL" id="OZ020098">
    <property type="protein sequence ID" value="CAK9270008.1"/>
    <property type="molecule type" value="Genomic_DNA"/>
</dbReference>
<evidence type="ECO:0000313" key="6">
    <source>
        <dbReference type="Proteomes" id="UP001497444"/>
    </source>
</evidence>
<dbReference type="InterPro" id="IPR000407">
    <property type="entry name" value="GDA1_CD39_NTPase"/>
</dbReference>
<evidence type="ECO:0000256" key="2">
    <source>
        <dbReference type="ARBA" id="ARBA00022801"/>
    </source>
</evidence>
<evidence type="ECO:0000256" key="4">
    <source>
        <dbReference type="SAM" id="Phobius"/>
    </source>
</evidence>
<dbReference type="Gene3D" id="3.30.420.150">
    <property type="entry name" value="Exopolyphosphatase. Domain 2"/>
    <property type="match status" value="1"/>
</dbReference>
<dbReference type="PANTHER" id="PTHR11782:SF3">
    <property type="entry name" value="APYRASE 6-RELATED"/>
    <property type="match status" value="1"/>
</dbReference>
<protein>
    <recommendedName>
        <fullName evidence="7">Apyrase</fullName>
    </recommendedName>
</protein>
<comment type="similarity">
    <text evidence="1">Belongs to the GDA1/CD39 NTPase family.</text>
</comment>
<keyword evidence="6" id="KW-1185">Reference proteome</keyword>
<keyword evidence="2" id="KW-0378">Hydrolase</keyword>
<evidence type="ECO:0000313" key="5">
    <source>
        <dbReference type="EMBL" id="CAK9270008.1"/>
    </source>
</evidence>
<keyword evidence="4" id="KW-0472">Membrane</keyword>
<dbReference type="Proteomes" id="UP001497444">
    <property type="component" value="Chromosome 3"/>
</dbReference>
<dbReference type="Gene3D" id="3.30.420.40">
    <property type="match status" value="1"/>
</dbReference>
<feature type="transmembrane region" description="Helical" evidence="4">
    <location>
        <begin position="81"/>
        <end position="99"/>
    </location>
</feature>
<feature type="region of interest" description="Disordered" evidence="3">
    <location>
        <begin position="1"/>
        <end position="33"/>
    </location>
</feature>
<organism evidence="5 6">
    <name type="scientific">Sphagnum jensenii</name>
    <dbReference type="NCBI Taxonomy" id="128206"/>
    <lineage>
        <taxon>Eukaryota</taxon>
        <taxon>Viridiplantae</taxon>
        <taxon>Streptophyta</taxon>
        <taxon>Embryophyta</taxon>
        <taxon>Bryophyta</taxon>
        <taxon>Sphagnophytina</taxon>
        <taxon>Sphagnopsida</taxon>
        <taxon>Sphagnales</taxon>
        <taxon>Sphagnaceae</taxon>
        <taxon>Sphagnum</taxon>
    </lineage>
</organism>
<evidence type="ECO:0000256" key="3">
    <source>
        <dbReference type="SAM" id="MobiDB-lite"/>
    </source>
</evidence>
<evidence type="ECO:0000256" key="1">
    <source>
        <dbReference type="ARBA" id="ARBA00009283"/>
    </source>
</evidence>
<dbReference type="Pfam" id="PF01150">
    <property type="entry name" value="GDA1_CD39"/>
    <property type="match status" value="1"/>
</dbReference>
<proteinExistence type="inferred from homology"/>
<keyword evidence="4" id="KW-1133">Transmembrane helix</keyword>
<gene>
    <name evidence="5" type="ORF">CSSPJE1EN1_LOCUS15486</name>
</gene>
<dbReference type="PANTHER" id="PTHR11782">
    <property type="entry name" value="ADENOSINE/GUANOSINE DIPHOSPHATASE"/>
    <property type="match status" value="1"/>
</dbReference>
<name>A0ABP0WT15_9BRYO</name>
<feature type="transmembrane region" description="Helical" evidence="4">
    <location>
        <begin position="539"/>
        <end position="566"/>
    </location>
</feature>
<accession>A0ABP0WT15</accession>
<sequence length="592" mass="65771">MRRSSSSYLSDGGKKDDNITNNNNHHLRSKMESPSKLLLQTRTASTFPPPHKTQLPMRYQTQLYQNPYSTRSISPFCRKNMWIIIFILFSFLLVSMYIISLARQLQFSPAGGGGGGQHISKKGYGIIIDAGSSGSRIHVFEYAPGGLIPAVDLVGLESLSLKKTPGLSSFANNPDIAGESLKDLLKFAKQKVPNKEWSKTRVYLMATAGMRRLNENVREAVLASCREVLQASNFLFYDKWASVISGRDEGIYAWVSANYALGTLHGDPLQTTGIIELGGASTQVTFVPEVLPPPSFKHTLELGGKVFVLYSYSFLNFGQEAAWDSLLELTIAGSAATAMLKKETDEAVVIDPCTPRGYKWSLEERQHHAVSVSTATHSPVSSIVSQGNFSECRSAAYSLLQKDQDDCTYPKCAMGTAFVPELRGNFFATENCFYTSEFFKLPVTTSLAEIVDAGEHYCGQDWMQLQEEHKGVNQKDLLKYCFSTAYIVALLHDSLGIGLADERVKFTNKVHDVPLDWALGALIVRLSEDHLEEQPPVVWVFHMILLKGLSILGLLGVGTLAIFFIVRFRRPQLTTIYDLEKGRYITTASRMH</sequence>
<reference evidence="5" key="1">
    <citation type="submission" date="2024-02" db="EMBL/GenBank/DDBJ databases">
        <authorList>
            <consortium name="ELIXIR-Norway"/>
            <consortium name="Elixir Norway"/>
        </authorList>
    </citation>
    <scope>NUCLEOTIDE SEQUENCE</scope>
</reference>